<name>A0ABX7AWX5_9BACI</name>
<gene>
    <name evidence="2" type="ORF">FJQ98_08255</name>
</gene>
<dbReference type="RefSeq" id="WP_053595102.1">
    <property type="nucleotide sequence ID" value="NZ_CP067341.1"/>
</dbReference>
<organism evidence="2 3">
    <name type="scientific">Lysinibacillus agricola</name>
    <dbReference type="NCBI Taxonomy" id="2590012"/>
    <lineage>
        <taxon>Bacteria</taxon>
        <taxon>Bacillati</taxon>
        <taxon>Bacillota</taxon>
        <taxon>Bacilli</taxon>
        <taxon>Bacillales</taxon>
        <taxon>Bacillaceae</taxon>
        <taxon>Lysinibacillus</taxon>
    </lineage>
</organism>
<dbReference type="EMBL" id="CP067341">
    <property type="protein sequence ID" value="QQP14002.1"/>
    <property type="molecule type" value="Genomic_DNA"/>
</dbReference>
<feature type="transmembrane region" description="Helical" evidence="1">
    <location>
        <begin position="36"/>
        <end position="58"/>
    </location>
</feature>
<keyword evidence="1" id="KW-0812">Transmembrane</keyword>
<keyword evidence="1" id="KW-1133">Transmembrane helix</keyword>
<proteinExistence type="predicted"/>
<accession>A0ABX7AWX5</accession>
<sequence>MSKIPITLKWMIAIGIIGIGITIILTSFYFLQDHQYYRWIKWAGFILFFAGIILAPFAKESNQKNVKN</sequence>
<evidence type="ECO:0000313" key="2">
    <source>
        <dbReference type="EMBL" id="QQP14002.1"/>
    </source>
</evidence>
<protein>
    <submittedName>
        <fullName evidence="2">Uncharacterized protein</fullName>
    </submittedName>
</protein>
<reference evidence="2 3" key="1">
    <citation type="submission" date="2020-01" db="EMBL/GenBank/DDBJ databases">
        <authorList>
            <person name="Liu G."/>
            <person name="Liu B."/>
        </authorList>
    </citation>
    <scope>NUCLEOTIDE SEQUENCE [LARGE SCALE GENOMIC DNA]</scope>
    <source>
        <strain evidence="2 3">FJAT-51161</strain>
    </source>
</reference>
<keyword evidence="3" id="KW-1185">Reference proteome</keyword>
<evidence type="ECO:0000313" key="3">
    <source>
        <dbReference type="Proteomes" id="UP000596049"/>
    </source>
</evidence>
<dbReference type="Proteomes" id="UP000596049">
    <property type="component" value="Chromosome"/>
</dbReference>
<feature type="transmembrane region" description="Helical" evidence="1">
    <location>
        <begin position="12"/>
        <end position="30"/>
    </location>
</feature>
<keyword evidence="1" id="KW-0472">Membrane</keyword>
<evidence type="ECO:0000256" key="1">
    <source>
        <dbReference type="SAM" id="Phobius"/>
    </source>
</evidence>